<dbReference type="InterPro" id="IPR029058">
    <property type="entry name" value="AB_hydrolase_fold"/>
</dbReference>
<dbReference type="PANTHER" id="PTHR43775:SF51">
    <property type="entry name" value="INACTIVE PHENOLPHTHIOCEROL SYNTHESIS POLYKETIDE SYNTHASE TYPE I PKS1-RELATED"/>
    <property type="match status" value="1"/>
</dbReference>
<feature type="domain" description="Carrier" evidence="9">
    <location>
        <begin position="915"/>
        <end position="990"/>
    </location>
</feature>
<dbReference type="InterPro" id="IPR050091">
    <property type="entry name" value="PKS_NRPS_Biosynth_Enz"/>
</dbReference>
<dbReference type="Pfam" id="PF00698">
    <property type="entry name" value="Acyl_transf_1"/>
    <property type="match status" value="1"/>
</dbReference>
<evidence type="ECO:0000256" key="7">
    <source>
        <dbReference type="ARBA" id="ARBA00023315"/>
    </source>
</evidence>
<sequence length="1301" mass="137388">MPGADGKVVEALRASLKENERLRERNRALTARIHEPVAIVGMACRYPGGVGSPDDLWRMLEAGADGITEFPDDRGWRTESVYDPEPGRPGSTYTRHGGFLDDAGAFDAGFFGVSPRDALATDPQQRLLLEGAWTALESARLDPGSLRGSPTGVFTGVMYHDYPGAHGSGSLVSGRVAYTFGLEGPAVTVDTACSSSLVALHLAVQSLRRGECSLALAGGVTVMATPATFVEFSRQRGLSPDGRCRSFADAADGTGFAEGMGVLVLERLSDARRNGHRVLAVVRGSAVNQDGASNGLTAPNGPAQERVIRHALANARIAADQVDVVEGHGTGTRLGDPIEVQALQAVYGRDRDRALLLGSVKSNLGHTQAAAGVAGVIKMVLAMQRGVVPRTLHADEPSREVDWSSGAVRVARDAEPWKPGDRPRRAGVSSFGISGTNSHVILEEAPEESPDAPPDAPTTGAPVPWVVSARSEEALRERLSQLASMLDGPRPHTPHDVAFSLATTRARLEHRAVVVARDEDGFAEALRTRAVAAPHGSGRLRPGRSAVVFSGQGAQRAGMGRGLCEAFPVFAEAFEEVCGHFPGLREVVWERPEVVDRTEHAQCGLFAFEVALFRLVESWGVVPDFVAGHSIGEVTAAHVVGVWSLEDACRVVRARASLMGSLPSGGAMVAVQASEDELDLPSGVELAAVNAPSSVVLSGGEDAVARVAAEWKDRGRKTTPLKVSHAFHSAQMEPMLDDYAEVLASVTFHPPTIPLVSTVTGERADEELAEPGYWLRNVRETVRFADAVRTLEGEGVRTFVEVGPSAVLSATGPHCLSEDGDAAFVPLARGDNPEPETLLRAIGAAWCRGVAVDWAGMFTGVPVRPVDLPTYPFQRRRYWLESRPGEVAATPPPAAAEPPEPQAVPLGPPGPERERRVRELVPALTATVLGHPSPDDVDPDRGFFESGFDSAAAMELRAAVNAATGLDLPATAVFDHSTPRALVRHVLDELAARPSGSVPGPEAAAGPATPVAGGQEADTLSALFREAVHAGRMQAGFDMLDAVAAARPQFSSLADLGDPPGAVRLADGPRPTALYCVPSPMVLGGVQQYARFAAALRGERPVSALRVLGVDRDDAVPATVAAAVEVFAEAVRRDAGDGPYALLGMSSGGILAHAAAGLLERLGHGPSAVVLLDTYVVWNEATRDVWSHMLYGLLEREPELGPYNSARLSSMGRYVRLIGEAEPRPVEAPVLFVGAEESIVAEHRREAAERGTGVDGGADWRASFAGAHTSIRVPGDHFTMMEAHASSTAGAVEDWLRDMCG</sequence>
<dbReference type="Gene3D" id="3.40.366.10">
    <property type="entry name" value="Malonyl-Coenzyme A Acyl Carrier Protein, domain 2"/>
    <property type="match status" value="1"/>
</dbReference>
<dbReference type="InterPro" id="IPR001031">
    <property type="entry name" value="Thioesterase"/>
</dbReference>
<dbReference type="SUPFAM" id="SSF47336">
    <property type="entry name" value="ACP-like"/>
    <property type="match status" value="1"/>
</dbReference>
<evidence type="ECO:0000259" key="9">
    <source>
        <dbReference type="PROSITE" id="PS50075"/>
    </source>
</evidence>
<dbReference type="InterPro" id="IPR014030">
    <property type="entry name" value="Ketoacyl_synth_N"/>
</dbReference>
<dbReference type="PROSITE" id="PS00606">
    <property type="entry name" value="KS3_1"/>
    <property type="match status" value="1"/>
</dbReference>
<dbReference type="Gene3D" id="3.40.47.10">
    <property type="match status" value="1"/>
</dbReference>
<dbReference type="PROSITE" id="PS52004">
    <property type="entry name" value="KS3_2"/>
    <property type="match status" value="1"/>
</dbReference>
<dbReference type="Gene3D" id="1.10.1200.10">
    <property type="entry name" value="ACP-like"/>
    <property type="match status" value="1"/>
</dbReference>
<dbReference type="Pfam" id="PF08990">
    <property type="entry name" value="Docking"/>
    <property type="match status" value="1"/>
</dbReference>
<dbReference type="PROSITE" id="PS50075">
    <property type="entry name" value="CARRIER"/>
    <property type="match status" value="1"/>
</dbReference>
<organism evidence="11 12">
    <name type="scientific">Actinomadura sediminis</name>
    <dbReference type="NCBI Taxonomy" id="1038904"/>
    <lineage>
        <taxon>Bacteria</taxon>
        <taxon>Bacillati</taxon>
        <taxon>Actinomycetota</taxon>
        <taxon>Actinomycetes</taxon>
        <taxon>Streptosporangiales</taxon>
        <taxon>Thermomonosporaceae</taxon>
        <taxon>Actinomadura</taxon>
    </lineage>
</organism>
<keyword evidence="12" id="KW-1185">Reference proteome</keyword>
<dbReference type="PANTHER" id="PTHR43775">
    <property type="entry name" value="FATTY ACID SYNTHASE"/>
    <property type="match status" value="1"/>
</dbReference>
<dbReference type="CDD" id="cd00833">
    <property type="entry name" value="PKS"/>
    <property type="match status" value="1"/>
</dbReference>
<comment type="cofactor">
    <cofactor evidence="1">
        <name>pantetheine 4'-phosphate</name>
        <dbReference type="ChEBI" id="CHEBI:47942"/>
    </cofactor>
</comment>
<keyword evidence="2" id="KW-0596">Phosphopantetheine</keyword>
<keyword evidence="3" id="KW-0597">Phosphoprotein</keyword>
<evidence type="ECO:0000259" key="10">
    <source>
        <dbReference type="PROSITE" id="PS52004"/>
    </source>
</evidence>
<evidence type="ECO:0000256" key="1">
    <source>
        <dbReference type="ARBA" id="ARBA00001957"/>
    </source>
</evidence>
<proteinExistence type="predicted"/>
<dbReference type="Proteomes" id="UP001596972">
    <property type="component" value="Unassembled WGS sequence"/>
</dbReference>
<dbReference type="InterPro" id="IPR014043">
    <property type="entry name" value="Acyl_transferase_dom"/>
</dbReference>
<dbReference type="Gene3D" id="3.30.70.3290">
    <property type="match status" value="1"/>
</dbReference>
<dbReference type="SMART" id="SM00825">
    <property type="entry name" value="PKS_KS"/>
    <property type="match status" value="1"/>
</dbReference>
<evidence type="ECO:0000256" key="6">
    <source>
        <dbReference type="ARBA" id="ARBA00023268"/>
    </source>
</evidence>
<protein>
    <submittedName>
        <fullName evidence="11">Type I polyketide synthase</fullName>
    </submittedName>
</protein>
<comment type="caution">
    <text evidence="11">The sequence shown here is derived from an EMBL/GenBank/DDBJ whole genome shotgun (WGS) entry which is preliminary data.</text>
</comment>
<evidence type="ECO:0000256" key="4">
    <source>
        <dbReference type="ARBA" id="ARBA00022679"/>
    </source>
</evidence>
<dbReference type="Pfam" id="PF00109">
    <property type="entry name" value="ketoacyl-synt"/>
    <property type="match status" value="1"/>
</dbReference>
<dbReference type="InterPro" id="IPR016036">
    <property type="entry name" value="Malonyl_transacylase_ACP-bd"/>
</dbReference>
<dbReference type="SUPFAM" id="SSF55048">
    <property type="entry name" value="Probable ACP-binding domain of malonyl-CoA ACP transacylase"/>
    <property type="match status" value="1"/>
</dbReference>
<dbReference type="InterPro" id="IPR009081">
    <property type="entry name" value="PP-bd_ACP"/>
</dbReference>
<dbReference type="Pfam" id="PF00550">
    <property type="entry name" value="PP-binding"/>
    <property type="match status" value="1"/>
</dbReference>
<dbReference type="InterPro" id="IPR014031">
    <property type="entry name" value="Ketoacyl_synth_C"/>
</dbReference>
<keyword evidence="6" id="KW-0511">Multifunctional enzyme</keyword>
<evidence type="ECO:0000313" key="12">
    <source>
        <dbReference type="Proteomes" id="UP001596972"/>
    </source>
</evidence>
<dbReference type="SMART" id="SM00824">
    <property type="entry name" value="PKS_TE"/>
    <property type="match status" value="1"/>
</dbReference>
<evidence type="ECO:0000256" key="3">
    <source>
        <dbReference type="ARBA" id="ARBA00022553"/>
    </source>
</evidence>
<dbReference type="Pfam" id="PF02801">
    <property type="entry name" value="Ketoacyl-synt_C"/>
    <property type="match status" value="1"/>
</dbReference>
<dbReference type="InterPro" id="IPR015083">
    <property type="entry name" value="NorB/c/GfsB-D-like_docking"/>
</dbReference>
<dbReference type="InterPro" id="IPR020841">
    <property type="entry name" value="PKS_Beta-ketoAc_synthase_dom"/>
</dbReference>
<dbReference type="InterPro" id="IPR020802">
    <property type="entry name" value="TesA-like"/>
</dbReference>
<reference evidence="12" key="1">
    <citation type="journal article" date="2019" name="Int. J. Syst. Evol. Microbiol.">
        <title>The Global Catalogue of Microorganisms (GCM) 10K type strain sequencing project: providing services to taxonomists for standard genome sequencing and annotation.</title>
        <authorList>
            <consortium name="The Broad Institute Genomics Platform"/>
            <consortium name="The Broad Institute Genome Sequencing Center for Infectious Disease"/>
            <person name="Wu L."/>
            <person name="Ma J."/>
        </authorList>
    </citation>
    <scope>NUCLEOTIDE SEQUENCE [LARGE SCALE GENOMIC DNA]</scope>
    <source>
        <strain evidence="12">JCM 31202</strain>
    </source>
</reference>
<dbReference type="SMART" id="SM01294">
    <property type="entry name" value="PKS_PP_betabranch"/>
    <property type="match status" value="1"/>
</dbReference>
<feature type="compositionally biased region" description="Pro residues" evidence="8">
    <location>
        <begin position="890"/>
        <end position="910"/>
    </location>
</feature>
<feature type="compositionally biased region" description="Low complexity" evidence="8">
    <location>
        <begin position="994"/>
        <end position="1012"/>
    </location>
</feature>
<feature type="region of interest" description="Disordered" evidence="8">
    <location>
        <begin position="993"/>
        <end position="1012"/>
    </location>
</feature>
<dbReference type="Pfam" id="PF00975">
    <property type="entry name" value="Thioesterase"/>
    <property type="match status" value="1"/>
</dbReference>
<feature type="domain" description="Ketosynthase family 3 (KS3)" evidence="10">
    <location>
        <begin position="34"/>
        <end position="444"/>
    </location>
</feature>
<keyword evidence="5" id="KW-0045">Antibiotic biosynthesis</keyword>
<dbReference type="SUPFAM" id="SSF53901">
    <property type="entry name" value="Thiolase-like"/>
    <property type="match status" value="1"/>
</dbReference>
<feature type="region of interest" description="Disordered" evidence="8">
    <location>
        <begin position="885"/>
        <end position="913"/>
    </location>
</feature>
<dbReference type="InterPro" id="IPR020806">
    <property type="entry name" value="PKS_PP-bd"/>
</dbReference>
<dbReference type="RefSeq" id="WP_378305060.1">
    <property type="nucleotide sequence ID" value="NZ_JBHTJA010000100.1"/>
</dbReference>
<gene>
    <name evidence="11" type="ORF">ACFQ11_30835</name>
</gene>
<dbReference type="Gene3D" id="3.40.50.1820">
    <property type="entry name" value="alpha/beta hydrolase"/>
    <property type="match status" value="1"/>
</dbReference>
<name>A0ABW3F110_9ACTN</name>
<dbReference type="InterPro" id="IPR032821">
    <property type="entry name" value="PKS_assoc"/>
</dbReference>
<dbReference type="SMART" id="SM00827">
    <property type="entry name" value="PKS_AT"/>
    <property type="match status" value="1"/>
</dbReference>
<dbReference type="InterPro" id="IPR016035">
    <property type="entry name" value="Acyl_Trfase/lysoPLipase"/>
</dbReference>
<accession>A0ABW3F110</accession>
<keyword evidence="7" id="KW-0012">Acyltransferase</keyword>
<dbReference type="InterPro" id="IPR016039">
    <property type="entry name" value="Thiolase-like"/>
</dbReference>
<evidence type="ECO:0000313" key="11">
    <source>
        <dbReference type="EMBL" id="MFD0904813.1"/>
    </source>
</evidence>
<dbReference type="EMBL" id="JBHTJA010000100">
    <property type="protein sequence ID" value="MFD0904813.1"/>
    <property type="molecule type" value="Genomic_DNA"/>
</dbReference>
<evidence type="ECO:0000256" key="5">
    <source>
        <dbReference type="ARBA" id="ARBA00023194"/>
    </source>
</evidence>
<dbReference type="InterPro" id="IPR001227">
    <property type="entry name" value="Ac_transferase_dom_sf"/>
</dbReference>
<dbReference type="SUPFAM" id="SSF52151">
    <property type="entry name" value="FabD/lysophospholipase-like"/>
    <property type="match status" value="1"/>
</dbReference>
<dbReference type="SUPFAM" id="SSF53474">
    <property type="entry name" value="alpha/beta-Hydrolases"/>
    <property type="match status" value="1"/>
</dbReference>
<dbReference type="InterPro" id="IPR036736">
    <property type="entry name" value="ACP-like_sf"/>
</dbReference>
<dbReference type="SMART" id="SM00823">
    <property type="entry name" value="PKS_PP"/>
    <property type="match status" value="1"/>
</dbReference>
<keyword evidence="4" id="KW-0808">Transferase</keyword>
<dbReference type="Pfam" id="PF16197">
    <property type="entry name" value="KAsynt_C_assoc"/>
    <property type="match status" value="1"/>
</dbReference>
<evidence type="ECO:0000256" key="8">
    <source>
        <dbReference type="SAM" id="MobiDB-lite"/>
    </source>
</evidence>
<evidence type="ECO:0000256" key="2">
    <source>
        <dbReference type="ARBA" id="ARBA00022450"/>
    </source>
</evidence>
<dbReference type="InterPro" id="IPR018201">
    <property type="entry name" value="Ketoacyl_synth_AS"/>
</dbReference>